<keyword evidence="2" id="KW-0238">DNA-binding</keyword>
<feature type="region of interest" description="Disordered" evidence="6">
    <location>
        <begin position="111"/>
        <end position="137"/>
    </location>
</feature>
<evidence type="ECO:0000256" key="4">
    <source>
        <dbReference type="ARBA" id="ARBA00034617"/>
    </source>
</evidence>
<comment type="caution">
    <text evidence="8">The sequence shown here is derived from an EMBL/GenBank/DDBJ whole genome shotgun (WGS) entry which is preliminary data.</text>
</comment>
<comment type="similarity">
    <text evidence="1">Belongs to the helicase family. RecQ subfamily.</text>
</comment>
<dbReference type="InterPro" id="IPR011545">
    <property type="entry name" value="DEAD/DEAH_box_helicase_dom"/>
</dbReference>
<keyword evidence="8" id="KW-0347">Helicase</keyword>
<dbReference type="GO" id="GO:0003677">
    <property type="term" value="F:DNA binding"/>
    <property type="evidence" value="ECO:0007669"/>
    <property type="project" value="UniProtKB-KW"/>
</dbReference>
<keyword evidence="9" id="KW-1185">Reference proteome</keyword>
<evidence type="ECO:0000256" key="3">
    <source>
        <dbReference type="ARBA" id="ARBA00023235"/>
    </source>
</evidence>
<protein>
    <recommendedName>
        <fullName evidence="5">DNA 3'-5' helicase</fullName>
        <ecNumber evidence="5">5.6.2.4</ecNumber>
    </recommendedName>
</protein>
<dbReference type="Gene3D" id="3.40.50.300">
    <property type="entry name" value="P-loop containing nucleotide triphosphate hydrolases"/>
    <property type="match status" value="1"/>
</dbReference>
<accession>A0AAD9UXF7</accession>
<dbReference type="Pfam" id="PF00270">
    <property type="entry name" value="DEAD"/>
    <property type="match status" value="1"/>
</dbReference>
<dbReference type="GO" id="GO:0009378">
    <property type="term" value="F:four-way junction helicase activity"/>
    <property type="evidence" value="ECO:0007669"/>
    <property type="project" value="TreeGrafter"/>
</dbReference>
<dbReference type="PANTHER" id="PTHR13710">
    <property type="entry name" value="DNA HELICASE RECQ FAMILY MEMBER"/>
    <property type="match status" value="1"/>
</dbReference>
<keyword evidence="8" id="KW-0378">Hydrolase</keyword>
<dbReference type="GO" id="GO:0005524">
    <property type="term" value="F:ATP binding"/>
    <property type="evidence" value="ECO:0007669"/>
    <property type="project" value="InterPro"/>
</dbReference>
<sequence length="218" mass="24449">MSSFSLNTFFNAVNYALTVSNYQDFFLRVKQYKVLEAVLSGRDIAILPTGYGKSVIFHLLPYLFDYISKLNESPQNSIILVVTPLNALVDDQLKILTHRGISSTVLKSKKPVSDADEDCDSDSVDNEKSHGLTNDSETLGNLKEGKCRIIFSHPEAFISCKEGRMLLLSKVYQDRVMACVIDEAHLVEEWGFDFRPDFANLSQLVSIYSNISTNCNST</sequence>
<evidence type="ECO:0000256" key="6">
    <source>
        <dbReference type="SAM" id="MobiDB-lite"/>
    </source>
</evidence>
<name>A0AAD9UXF7_ACRCE</name>
<dbReference type="EMBL" id="JARQWQ010000076">
    <property type="protein sequence ID" value="KAK2553564.1"/>
    <property type="molecule type" value="Genomic_DNA"/>
</dbReference>
<evidence type="ECO:0000256" key="2">
    <source>
        <dbReference type="ARBA" id="ARBA00023125"/>
    </source>
</evidence>
<dbReference type="GO" id="GO:0000724">
    <property type="term" value="P:double-strand break repair via homologous recombination"/>
    <property type="evidence" value="ECO:0007669"/>
    <property type="project" value="TreeGrafter"/>
</dbReference>
<keyword evidence="3" id="KW-0413">Isomerase</keyword>
<evidence type="ECO:0000256" key="5">
    <source>
        <dbReference type="ARBA" id="ARBA00034808"/>
    </source>
</evidence>
<proteinExistence type="inferred from homology"/>
<dbReference type="PANTHER" id="PTHR13710:SF105">
    <property type="entry name" value="ATP-DEPENDENT DNA HELICASE Q1"/>
    <property type="match status" value="1"/>
</dbReference>
<reference evidence="8" key="1">
    <citation type="journal article" date="2023" name="G3 (Bethesda)">
        <title>Whole genome assembly and annotation of the endangered Caribbean coral Acropora cervicornis.</title>
        <authorList>
            <person name="Selwyn J.D."/>
            <person name="Vollmer S.V."/>
        </authorList>
    </citation>
    <scope>NUCLEOTIDE SEQUENCE</scope>
    <source>
        <strain evidence="8">K2</strain>
    </source>
</reference>
<reference evidence="8" key="2">
    <citation type="journal article" date="2023" name="Science">
        <title>Genomic signatures of disease resistance in endangered staghorn corals.</title>
        <authorList>
            <person name="Vollmer S.V."/>
            <person name="Selwyn J.D."/>
            <person name="Despard B.A."/>
            <person name="Roesel C.L."/>
        </authorList>
    </citation>
    <scope>NUCLEOTIDE SEQUENCE</scope>
    <source>
        <strain evidence="8">K2</strain>
    </source>
</reference>
<evidence type="ECO:0000313" key="8">
    <source>
        <dbReference type="EMBL" id="KAK2553564.1"/>
    </source>
</evidence>
<dbReference type="Proteomes" id="UP001249851">
    <property type="component" value="Unassembled WGS sequence"/>
</dbReference>
<evidence type="ECO:0000313" key="9">
    <source>
        <dbReference type="Proteomes" id="UP001249851"/>
    </source>
</evidence>
<dbReference type="InterPro" id="IPR027417">
    <property type="entry name" value="P-loop_NTPase"/>
</dbReference>
<dbReference type="SUPFAM" id="SSF52540">
    <property type="entry name" value="P-loop containing nucleoside triphosphate hydrolases"/>
    <property type="match status" value="1"/>
</dbReference>
<dbReference type="GO" id="GO:0043138">
    <property type="term" value="F:3'-5' DNA helicase activity"/>
    <property type="evidence" value="ECO:0007669"/>
    <property type="project" value="UniProtKB-EC"/>
</dbReference>
<comment type="catalytic activity">
    <reaction evidence="4">
        <text>Couples ATP hydrolysis with the unwinding of duplex DNA by translocating in the 3'-5' direction.</text>
        <dbReference type="EC" id="5.6.2.4"/>
    </reaction>
</comment>
<feature type="compositionally biased region" description="Acidic residues" evidence="6">
    <location>
        <begin position="114"/>
        <end position="124"/>
    </location>
</feature>
<evidence type="ECO:0000259" key="7">
    <source>
        <dbReference type="Pfam" id="PF00270"/>
    </source>
</evidence>
<dbReference type="GO" id="GO:0005737">
    <property type="term" value="C:cytoplasm"/>
    <property type="evidence" value="ECO:0007669"/>
    <property type="project" value="TreeGrafter"/>
</dbReference>
<keyword evidence="8" id="KW-0547">Nucleotide-binding</keyword>
<keyword evidence="8" id="KW-0067">ATP-binding</keyword>
<dbReference type="GO" id="GO:0005694">
    <property type="term" value="C:chromosome"/>
    <property type="evidence" value="ECO:0007669"/>
    <property type="project" value="TreeGrafter"/>
</dbReference>
<feature type="domain" description="DEAD/DEAH-box helicase" evidence="7">
    <location>
        <begin position="31"/>
        <end position="204"/>
    </location>
</feature>
<dbReference type="AlphaFoldDB" id="A0AAD9UXF7"/>
<organism evidence="8 9">
    <name type="scientific">Acropora cervicornis</name>
    <name type="common">Staghorn coral</name>
    <dbReference type="NCBI Taxonomy" id="6130"/>
    <lineage>
        <taxon>Eukaryota</taxon>
        <taxon>Metazoa</taxon>
        <taxon>Cnidaria</taxon>
        <taxon>Anthozoa</taxon>
        <taxon>Hexacorallia</taxon>
        <taxon>Scleractinia</taxon>
        <taxon>Astrocoeniina</taxon>
        <taxon>Acroporidae</taxon>
        <taxon>Acropora</taxon>
    </lineage>
</organism>
<dbReference type="EC" id="5.6.2.4" evidence="5"/>
<gene>
    <name evidence="8" type="ORF">P5673_025053</name>
</gene>
<evidence type="ECO:0000256" key="1">
    <source>
        <dbReference type="ARBA" id="ARBA00005446"/>
    </source>
</evidence>